<organism evidence="1 2">
    <name type="scientific">Novimethylophilus kurashikiensis</name>
    <dbReference type="NCBI Taxonomy" id="1825523"/>
    <lineage>
        <taxon>Bacteria</taxon>
        <taxon>Pseudomonadati</taxon>
        <taxon>Pseudomonadota</taxon>
        <taxon>Betaproteobacteria</taxon>
        <taxon>Nitrosomonadales</taxon>
        <taxon>Methylophilaceae</taxon>
        <taxon>Novimethylophilus</taxon>
    </lineage>
</organism>
<dbReference type="OrthoDB" id="9182458at2"/>
<keyword evidence="1" id="KW-0240">DNA-directed RNA polymerase</keyword>
<evidence type="ECO:0000313" key="2">
    <source>
        <dbReference type="Proteomes" id="UP000245081"/>
    </source>
</evidence>
<evidence type="ECO:0000313" key="1">
    <source>
        <dbReference type="EMBL" id="GBG14532.1"/>
    </source>
</evidence>
<accession>A0A2R5F8G0</accession>
<sequence>MKSTPTPHVATGVTKEELQLTFGAGRMRYDVTVPAGTRCRKLDGGADPWVVCDLGFIEDKRSILYSDADIYGIRVPEDKITDIKPVAKRFG</sequence>
<keyword evidence="1" id="KW-0804">Transcription</keyword>
<proteinExistence type="predicted"/>
<gene>
    <name evidence="1" type="ORF">NMK_2131</name>
</gene>
<dbReference type="AlphaFoldDB" id="A0A2R5F8G0"/>
<comment type="caution">
    <text evidence="1">The sequence shown here is derived from an EMBL/GenBank/DDBJ whole genome shotgun (WGS) entry which is preliminary data.</text>
</comment>
<dbReference type="EMBL" id="BDOQ01000008">
    <property type="protein sequence ID" value="GBG14532.1"/>
    <property type="molecule type" value="Genomic_DNA"/>
</dbReference>
<dbReference type="RefSeq" id="WP_109015721.1">
    <property type="nucleotide sequence ID" value="NZ_BDOQ01000008.1"/>
</dbReference>
<protein>
    <submittedName>
        <fullName evidence="1">DNA-directed RNA polymerase subunit omega</fullName>
    </submittedName>
</protein>
<keyword evidence="2" id="KW-1185">Reference proteome</keyword>
<dbReference type="Proteomes" id="UP000245081">
    <property type="component" value="Unassembled WGS sequence"/>
</dbReference>
<name>A0A2R5F8G0_9PROT</name>
<reference evidence="1 2" key="1">
    <citation type="journal article" date="2018" name="Environ. Microbiol.">
        <title>Isolation and genomic characterization of Novimethylophilus kurashikiensis gen. nov. sp. nov., a new lanthanide-dependent methylotrophic species of Methylophilaceae.</title>
        <authorList>
            <person name="Lv H."/>
            <person name="Sahin N."/>
            <person name="Tani A."/>
        </authorList>
    </citation>
    <scope>NUCLEOTIDE SEQUENCE [LARGE SCALE GENOMIC DNA]</scope>
    <source>
        <strain evidence="1 2">La2-4</strain>
    </source>
</reference>
<dbReference type="GO" id="GO:0000428">
    <property type="term" value="C:DNA-directed RNA polymerase complex"/>
    <property type="evidence" value="ECO:0007669"/>
    <property type="project" value="UniProtKB-KW"/>
</dbReference>